<proteinExistence type="predicted"/>
<evidence type="ECO:0000313" key="2">
    <source>
        <dbReference type="Proteomes" id="UP000006746"/>
    </source>
</evidence>
<dbReference type="Proteomes" id="UP000006746">
    <property type="component" value="Unassembled WGS sequence"/>
</dbReference>
<protein>
    <submittedName>
        <fullName evidence="1">Uncharacterized protein</fullName>
    </submittedName>
</protein>
<sequence>MNRDSFLAPVEAYLRRTGLSEAHFGNRAVNDWTFVQRLRAGRVTIRIAERALAWIAEQDAAAQLRAMPVGAGAAENLSHTDNLPPRAAE</sequence>
<dbReference type="AlphaFoldDB" id="K2JU80"/>
<gene>
    <name evidence="1" type="ORF">P24_17277</name>
</gene>
<accession>K2JU80</accession>
<evidence type="ECO:0000313" key="1">
    <source>
        <dbReference type="EMBL" id="EKE68715.1"/>
    </source>
</evidence>
<reference evidence="1 2" key="1">
    <citation type="journal article" date="2012" name="J. Bacteriol.">
        <title>Genome Sequence of Oceanibaculum indicum Type Strain P24.</title>
        <authorList>
            <person name="Lai Q."/>
            <person name="Shao Z."/>
        </authorList>
    </citation>
    <scope>NUCLEOTIDE SEQUENCE [LARGE SCALE GENOMIC DNA]</scope>
    <source>
        <strain evidence="1 2">P24</strain>
    </source>
</reference>
<comment type="caution">
    <text evidence="1">The sequence shown here is derived from an EMBL/GenBank/DDBJ whole genome shotgun (WGS) entry which is preliminary data.</text>
</comment>
<keyword evidence="2" id="KW-1185">Reference proteome</keyword>
<organism evidence="1 2">
    <name type="scientific">Oceanibaculum indicum P24</name>
    <dbReference type="NCBI Taxonomy" id="1207063"/>
    <lineage>
        <taxon>Bacteria</taxon>
        <taxon>Pseudomonadati</taxon>
        <taxon>Pseudomonadota</taxon>
        <taxon>Alphaproteobacteria</taxon>
        <taxon>Rhodospirillales</taxon>
        <taxon>Oceanibaculaceae</taxon>
        <taxon>Oceanibaculum</taxon>
    </lineage>
</organism>
<dbReference type="STRING" id="1207063.P24_17277"/>
<name>K2JU80_9PROT</name>
<dbReference type="RefSeq" id="WP_008946057.1">
    <property type="nucleotide sequence ID" value="NZ_AMRL01000034.1"/>
</dbReference>
<dbReference type="EMBL" id="AMRL01000034">
    <property type="protein sequence ID" value="EKE68715.1"/>
    <property type="molecule type" value="Genomic_DNA"/>
</dbReference>